<organism evidence="1">
    <name type="scientific">Brachypodium distachyon</name>
    <name type="common">Purple false brome</name>
    <name type="synonym">Trachynia distachya</name>
    <dbReference type="NCBI Taxonomy" id="15368"/>
    <lineage>
        <taxon>Eukaryota</taxon>
        <taxon>Viridiplantae</taxon>
        <taxon>Streptophyta</taxon>
        <taxon>Embryophyta</taxon>
        <taxon>Tracheophyta</taxon>
        <taxon>Spermatophyta</taxon>
        <taxon>Magnoliopsida</taxon>
        <taxon>Liliopsida</taxon>
        <taxon>Poales</taxon>
        <taxon>Poaceae</taxon>
        <taxon>BOP clade</taxon>
        <taxon>Pooideae</taxon>
        <taxon>Stipodae</taxon>
        <taxon>Brachypodieae</taxon>
        <taxon>Brachypodium</taxon>
    </lineage>
</organism>
<dbReference type="EnsemblPlants" id="PNT70622">
    <property type="protein sequence ID" value="PNT70622"/>
    <property type="gene ID" value="BRADI_2g14656v3"/>
</dbReference>
<keyword evidence="3" id="KW-1185">Reference proteome</keyword>
<protein>
    <submittedName>
        <fullName evidence="1 2">Uncharacterized protein</fullName>
    </submittedName>
</protein>
<evidence type="ECO:0000313" key="3">
    <source>
        <dbReference type="Proteomes" id="UP000008810"/>
    </source>
</evidence>
<dbReference type="InParanoid" id="A0A2K2D8M8"/>
<sequence>ATCWASSAYLGPTLSSCIFFFPRGTASSDSSLLAATAPLPRRLLTLFSTAVSPVRAVGSRLPGAVEPRDFPLGLLRPRDFPGCPWFRREAVWCWFSTLSHSCISNVVRSCRPLLAVWLQVHPIHKILITELSKS</sequence>
<dbReference type="Gramene" id="PNT70624">
    <property type="protein sequence ID" value="PNT70624"/>
    <property type="gene ID" value="BRADI_2g14656v3"/>
</dbReference>
<dbReference type="EnsemblPlants" id="PNT70623">
    <property type="protein sequence ID" value="PNT70623"/>
    <property type="gene ID" value="BRADI_2g14656v3"/>
</dbReference>
<name>A0A2K2D8M8_BRADI</name>
<dbReference type="Proteomes" id="UP000008810">
    <property type="component" value="Chromosome 2"/>
</dbReference>
<dbReference type="EnsemblPlants" id="PNT70624">
    <property type="protein sequence ID" value="PNT70624"/>
    <property type="gene ID" value="BRADI_2g14656v3"/>
</dbReference>
<gene>
    <name evidence="1" type="ORF">BRADI_2g14656v3</name>
</gene>
<reference evidence="1 2" key="1">
    <citation type="journal article" date="2010" name="Nature">
        <title>Genome sequencing and analysis of the model grass Brachypodium distachyon.</title>
        <authorList>
            <consortium name="International Brachypodium Initiative"/>
        </authorList>
    </citation>
    <scope>NUCLEOTIDE SEQUENCE [LARGE SCALE GENOMIC DNA]</scope>
    <source>
        <strain evidence="1 2">Bd21</strain>
    </source>
</reference>
<accession>A0A2K2D8M8</accession>
<reference evidence="1" key="2">
    <citation type="submission" date="2017-06" db="EMBL/GenBank/DDBJ databases">
        <title>WGS assembly of Brachypodium distachyon.</title>
        <authorList>
            <consortium name="The International Brachypodium Initiative"/>
            <person name="Lucas S."/>
            <person name="Harmon-Smith M."/>
            <person name="Lail K."/>
            <person name="Tice H."/>
            <person name="Grimwood J."/>
            <person name="Bruce D."/>
            <person name="Barry K."/>
            <person name="Shu S."/>
            <person name="Lindquist E."/>
            <person name="Wang M."/>
            <person name="Pitluck S."/>
            <person name="Vogel J.P."/>
            <person name="Garvin D.F."/>
            <person name="Mockler T.C."/>
            <person name="Schmutz J."/>
            <person name="Rokhsar D."/>
            <person name="Bevan M.W."/>
        </authorList>
    </citation>
    <scope>NUCLEOTIDE SEQUENCE</scope>
    <source>
        <strain evidence="1">Bd21</strain>
    </source>
</reference>
<dbReference type="EMBL" id="CM000881">
    <property type="protein sequence ID" value="PNT70623.1"/>
    <property type="molecule type" value="Genomic_DNA"/>
</dbReference>
<dbReference type="Gramene" id="PNT70623">
    <property type="protein sequence ID" value="PNT70623"/>
    <property type="gene ID" value="BRADI_2g14656v3"/>
</dbReference>
<evidence type="ECO:0000313" key="1">
    <source>
        <dbReference type="EMBL" id="PNT70623.1"/>
    </source>
</evidence>
<dbReference type="Gramene" id="PNT70622">
    <property type="protein sequence ID" value="PNT70622"/>
    <property type="gene ID" value="BRADI_2g14656v3"/>
</dbReference>
<dbReference type="EMBL" id="CM000881">
    <property type="protein sequence ID" value="PNT70624.1"/>
    <property type="molecule type" value="Genomic_DNA"/>
</dbReference>
<evidence type="ECO:0000313" key="2">
    <source>
        <dbReference type="EnsemblPlants" id="PNT70622"/>
    </source>
</evidence>
<dbReference type="EMBL" id="CM000881">
    <property type="protein sequence ID" value="PNT70622.1"/>
    <property type="molecule type" value="Genomic_DNA"/>
</dbReference>
<reference evidence="2" key="3">
    <citation type="submission" date="2018-08" db="UniProtKB">
        <authorList>
            <consortium name="EnsemblPlants"/>
        </authorList>
    </citation>
    <scope>IDENTIFICATION</scope>
    <source>
        <strain evidence="2">cv. Bd21</strain>
    </source>
</reference>
<proteinExistence type="predicted"/>
<dbReference type="AlphaFoldDB" id="A0A2K2D8M8"/>
<feature type="non-terminal residue" evidence="1">
    <location>
        <position position="1"/>
    </location>
</feature>